<dbReference type="PANTHER" id="PTHR12701">
    <property type="entry name" value="BCR-ASSOCIATED PROTEIN, BAP"/>
    <property type="match status" value="1"/>
</dbReference>
<keyword evidence="1" id="KW-0653">Protein transport</keyword>
<keyword evidence="3" id="KW-1185">Reference proteome</keyword>
<proteinExistence type="inferred from homology"/>
<sequence length="128" mass="15057">MARSARWWRESEEVEMEEEGMGAGGREEERRAARGECWTGSRCGMISVVRSALKTMMLMVLFCLFLLMDIYWKYEVRPTYNDEHHCTPSEHLRHQKSIMKPQRSALLIATALVLYWILLPCHLPRRQA</sequence>
<accession>A0A0E0IPW2</accession>
<dbReference type="GO" id="GO:0005789">
    <property type="term" value="C:endoplasmic reticulum membrane"/>
    <property type="evidence" value="ECO:0007669"/>
    <property type="project" value="UniProtKB-SubCell"/>
</dbReference>
<keyword evidence="1" id="KW-0472">Membrane</keyword>
<dbReference type="PANTHER" id="PTHR12701:SF12">
    <property type="entry name" value="ENDOPLASMIC RETICULUM TRANSMEMBRANE PROTEIN"/>
    <property type="match status" value="1"/>
</dbReference>
<evidence type="ECO:0000313" key="3">
    <source>
        <dbReference type="Proteomes" id="UP000006591"/>
    </source>
</evidence>
<comment type="similarity">
    <text evidence="1">Belongs to the BCAP29/BCAP31 family.</text>
</comment>
<keyword evidence="1" id="KW-0256">Endoplasmic reticulum</keyword>
<reference evidence="2" key="1">
    <citation type="submission" date="2015-04" db="UniProtKB">
        <authorList>
            <consortium name="EnsemblPlants"/>
        </authorList>
    </citation>
    <scope>IDENTIFICATION</scope>
    <source>
        <strain evidence="2">SL10</strain>
    </source>
</reference>
<dbReference type="InterPro" id="IPR008417">
    <property type="entry name" value="BAP29/BAP31"/>
</dbReference>
<reference evidence="2" key="2">
    <citation type="submission" date="2018-04" db="EMBL/GenBank/DDBJ databases">
        <title>OnivRS2 (Oryza nivara Reference Sequence Version 2).</title>
        <authorList>
            <person name="Zhang J."/>
            <person name="Kudrna D."/>
            <person name="Lee S."/>
            <person name="Talag J."/>
            <person name="Rajasekar S."/>
            <person name="Welchert J."/>
            <person name="Hsing Y.-I."/>
            <person name="Wing R.A."/>
        </authorList>
    </citation>
    <scope>NUCLEOTIDE SEQUENCE [LARGE SCALE GENOMIC DNA]</scope>
</reference>
<dbReference type="EnsemblPlants" id="ONIVA10G03220.1">
    <property type="protein sequence ID" value="ONIVA10G03220.1"/>
    <property type="gene ID" value="ONIVA10G03220"/>
</dbReference>
<organism evidence="2">
    <name type="scientific">Oryza nivara</name>
    <name type="common">Indian wild rice</name>
    <name type="synonym">Oryza sativa f. spontanea</name>
    <dbReference type="NCBI Taxonomy" id="4536"/>
    <lineage>
        <taxon>Eukaryota</taxon>
        <taxon>Viridiplantae</taxon>
        <taxon>Streptophyta</taxon>
        <taxon>Embryophyta</taxon>
        <taxon>Tracheophyta</taxon>
        <taxon>Spermatophyta</taxon>
        <taxon>Magnoliopsida</taxon>
        <taxon>Liliopsida</taxon>
        <taxon>Poales</taxon>
        <taxon>Poaceae</taxon>
        <taxon>BOP clade</taxon>
        <taxon>Oryzoideae</taxon>
        <taxon>Oryzeae</taxon>
        <taxon>Oryzinae</taxon>
        <taxon>Oryza</taxon>
    </lineage>
</organism>
<evidence type="ECO:0000313" key="2">
    <source>
        <dbReference type="EnsemblPlants" id="ONIVA10G03220.1"/>
    </source>
</evidence>
<protein>
    <recommendedName>
        <fullName evidence="1">Endoplasmic reticulum transmembrane protein</fullName>
    </recommendedName>
</protein>
<keyword evidence="1" id="KW-0813">Transport</keyword>
<dbReference type="GO" id="GO:0070973">
    <property type="term" value="P:protein localization to endoplasmic reticulum exit site"/>
    <property type="evidence" value="ECO:0007669"/>
    <property type="project" value="UniProtKB-UniRule"/>
</dbReference>
<dbReference type="Gramene" id="ONIVA10G03220.1">
    <property type="protein sequence ID" value="ONIVA10G03220.1"/>
    <property type="gene ID" value="ONIVA10G03220"/>
</dbReference>
<keyword evidence="1" id="KW-0931">ER-Golgi transport</keyword>
<dbReference type="eggNOG" id="ENOG502RZCD">
    <property type="taxonomic scope" value="Eukaryota"/>
</dbReference>
<name>A0A0E0IPW2_ORYNI</name>
<dbReference type="Proteomes" id="UP000006591">
    <property type="component" value="Chromosome 10"/>
</dbReference>
<comment type="function">
    <text evidence="1">May play a role in anterograde transport of membrane proteins from the endoplasmic reticulum to the Golgi.</text>
</comment>
<keyword evidence="1" id="KW-1133">Transmembrane helix</keyword>
<feature type="transmembrane region" description="Helical" evidence="1">
    <location>
        <begin position="105"/>
        <end position="123"/>
    </location>
</feature>
<comment type="caution">
    <text evidence="1">Lacks conserved residue(s) required for the propagation of feature annotation.</text>
</comment>
<dbReference type="OMA" id="YWILLPC"/>
<dbReference type="GO" id="GO:0006886">
    <property type="term" value="P:intracellular protein transport"/>
    <property type="evidence" value="ECO:0007669"/>
    <property type="project" value="UniProtKB-UniRule"/>
</dbReference>
<dbReference type="HOGENOM" id="CLU_1963119_0_0_1"/>
<comment type="subcellular location">
    <subcellularLocation>
        <location evidence="1">Endoplasmic reticulum membrane</location>
        <topology evidence="1">Multi-pass membrane protein</topology>
    </subcellularLocation>
</comment>
<keyword evidence="1" id="KW-0812">Transmembrane</keyword>
<evidence type="ECO:0000256" key="1">
    <source>
        <dbReference type="RuleBase" id="RU367026"/>
    </source>
</evidence>
<dbReference type="STRING" id="4536.A0A0E0IPW2"/>
<dbReference type="AlphaFoldDB" id="A0A0E0IPW2"/>
<dbReference type="GO" id="GO:0006888">
    <property type="term" value="P:endoplasmic reticulum to Golgi vesicle-mediated transport"/>
    <property type="evidence" value="ECO:0007669"/>
    <property type="project" value="UniProtKB-UniRule"/>
</dbReference>
<feature type="transmembrane region" description="Helical" evidence="1">
    <location>
        <begin position="52"/>
        <end position="72"/>
    </location>
</feature>